<evidence type="ECO:0000313" key="1">
    <source>
        <dbReference type="EMBL" id="QOW46017.1"/>
    </source>
</evidence>
<reference evidence="1 2" key="1">
    <citation type="submission" date="2020-02" db="EMBL/GenBank/DDBJ databases">
        <title>Tigecycline-resistant Acinetobacter species from pigs and migratory birds.</title>
        <authorList>
            <person name="Chen C."/>
            <person name="Sun J."/>
            <person name="Liao X.-P."/>
            <person name="Liu Y.-H."/>
        </authorList>
    </citation>
    <scope>NUCLEOTIDE SEQUENCE [LARGE SCALE GENOMIC DNA]</scope>
    <source>
        <strain evidence="1 2">YH12207_T</strain>
    </source>
</reference>
<protein>
    <submittedName>
        <fullName evidence="1">Uncharacterized protein</fullName>
    </submittedName>
</protein>
<gene>
    <name evidence="1" type="ORF">G0028_08975</name>
</gene>
<name>A0A7S6VW77_9GAMM</name>
<dbReference type="EMBL" id="CP048659">
    <property type="protein sequence ID" value="QOW46017.1"/>
    <property type="molecule type" value="Genomic_DNA"/>
</dbReference>
<accession>A0A7S6VW77</accession>
<keyword evidence="2" id="KW-1185">Reference proteome</keyword>
<evidence type="ECO:0000313" key="2">
    <source>
        <dbReference type="Proteomes" id="UP000593966"/>
    </source>
</evidence>
<dbReference type="Proteomes" id="UP000593966">
    <property type="component" value="Chromosome"/>
</dbReference>
<proteinExistence type="predicted"/>
<organism evidence="1 2">
    <name type="scientific">Acinetobacter piscicola</name>
    <dbReference type="NCBI Taxonomy" id="2006115"/>
    <lineage>
        <taxon>Bacteria</taxon>
        <taxon>Pseudomonadati</taxon>
        <taxon>Pseudomonadota</taxon>
        <taxon>Gammaproteobacteria</taxon>
        <taxon>Moraxellales</taxon>
        <taxon>Moraxellaceae</taxon>
        <taxon>Acinetobacter</taxon>
    </lineage>
</organism>
<dbReference type="AlphaFoldDB" id="A0A7S6VW77"/>
<dbReference type="RefSeq" id="WP_174492750.1">
    <property type="nucleotide sequence ID" value="NZ_CP048659.1"/>
</dbReference>
<sequence>MSDLDIHPDLFAAICRITANHIPSYENEWCLKLRDELFRESEIASCGLGFDTEILYTTVPEQKIFKYRCFKSTDILIQNMEAVENLSAWAYMGLDWSDNFDTQYLKQASKLMLTQFEKPDLFPQKKQSIVNLIDLLLKHKCGYELRDIEGQYTKYFHDRNDFYCTDNMQKVEWYDLVYIVTLPNAKSLIPIEIQHVLDEFECAEYSYNLIIKL</sequence>